<dbReference type="GO" id="GO:0042273">
    <property type="term" value="P:ribosomal large subunit biogenesis"/>
    <property type="evidence" value="ECO:0007669"/>
    <property type="project" value="TreeGrafter"/>
</dbReference>
<dbReference type="PROSITE" id="PS00028">
    <property type="entry name" value="ZINC_FINGER_C2H2_1"/>
    <property type="match status" value="1"/>
</dbReference>
<protein>
    <recommendedName>
        <fullName evidence="2">C2H2-type domain-containing protein</fullName>
    </recommendedName>
</protein>
<accession>A0A9Q9AXH9</accession>
<evidence type="ECO:0000259" key="2">
    <source>
        <dbReference type="PROSITE" id="PS00028"/>
    </source>
</evidence>
<dbReference type="SUPFAM" id="SSF57667">
    <property type="entry name" value="beta-beta-alpha zinc fingers"/>
    <property type="match status" value="1"/>
</dbReference>
<dbReference type="InterPro" id="IPR040025">
    <property type="entry name" value="Znf622/Rei1/Reh1"/>
</dbReference>
<dbReference type="EMBL" id="CP099426">
    <property type="protein sequence ID" value="USW57214.1"/>
    <property type="molecule type" value="Genomic_DNA"/>
</dbReference>
<evidence type="ECO:0000313" key="4">
    <source>
        <dbReference type="Proteomes" id="UP001056384"/>
    </source>
</evidence>
<feature type="region of interest" description="Disordered" evidence="1">
    <location>
        <begin position="283"/>
        <end position="304"/>
    </location>
</feature>
<evidence type="ECO:0000313" key="3">
    <source>
        <dbReference type="EMBL" id="USW57214.1"/>
    </source>
</evidence>
<dbReference type="InterPro" id="IPR013087">
    <property type="entry name" value="Znf_C2H2_type"/>
</dbReference>
<gene>
    <name evidence="3" type="ORF">Slin15195_G105330</name>
</gene>
<sequence>MLGTNTGTGSGSGVLCSTCATTFESTFDRREHMRGAWHVFNVKRRVDSMPPVPLTFYLFEVERVPSRARQTAVVAGFDHDGSKDNLDGVQAGSNAGQHTEDTPLAADEDQTRSGESDSTSEPDEITVACLFCTEGCDDMDDALSHMQAVHGFVVPRPDDLATDIETFISYLTLVIDTYHACLFCGNEKHSAEAVRSHMLAKAHCQLDLSEQSDFLDFWLADESRDHESQMQAIPSTHTELRLSSGFTITKKGYATNRPKRHANPVDENDHFGAKMRSSVQLQATTPRLSNSCSDLTSSSGEKHTTTALARRDALGAVGLSESQKRSLAVTQRKAKTTEDRATNKARWTLENMGNKVKQKHFKVGSMCRSGIFIDPTMF</sequence>
<dbReference type="PANTHER" id="PTHR13182">
    <property type="entry name" value="ZINC FINGER PROTEIN 622"/>
    <property type="match status" value="1"/>
</dbReference>
<dbReference type="InterPro" id="IPR036236">
    <property type="entry name" value="Znf_C2H2_sf"/>
</dbReference>
<organism evidence="3 4">
    <name type="scientific">Septoria linicola</name>
    <dbReference type="NCBI Taxonomy" id="215465"/>
    <lineage>
        <taxon>Eukaryota</taxon>
        <taxon>Fungi</taxon>
        <taxon>Dikarya</taxon>
        <taxon>Ascomycota</taxon>
        <taxon>Pezizomycotina</taxon>
        <taxon>Dothideomycetes</taxon>
        <taxon>Dothideomycetidae</taxon>
        <taxon>Mycosphaerellales</taxon>
        <taxon>Mycosphaerellaceae</taxon>
        <taxon>Septoria</taxon>
    </lineage>
</organism>
<dbReference type="Proteomes" id="UP001056384">
    <property type="component" value="Chromosome 9"/>
</dbReference>
<dbReference type="PANTHER" id="PTHR13182:SF8">
    <property type="entry name" value="CYTOPLASMIC 60S SUBUNIT BIOGENESIS FACTOR ZNF622"/>
    <property type="match status" value="1"/>
</dbReference>
<reference evidence="3" key="1">
    <citation type="submission" date="2022-06" db="EMBL/GenBank/DDBJ databases">
        <title>Complete genome sequences of two strains of the flax pathogen Septoria linicola.</title>
        <authorList>
            <person name="Lapalu N."/>
            <person name="Simon A."/>
            <person name="Demenou B."/>
            <person name="Paumier D."/>
            <person name="Guillot M.-P."/>
            <person name="Gout L."/>
            <person name="Valade R."/>
        </authorList>
    </citation>
    <scope>NUCLEOTIDE SEQUENCE</scope>
    <source>
        <strain evidence="3">SE15195</strain>
    </source>
</reference>
<dbReference type="GO" id="GO:0030687">
    <property type="term" value="C:preribosome, large subunit precursor"/>
    <property type="evidence" value="ECO:0007669"/>
    <property type="project" value="TreeGrafter"/>
</dbReference>
<dbReference type="AlphaFoldDB" id="A0A9Q9AXH9"/>
<proteinExistence type="predicted"/>
<dbReference type="Pfam" id="PF12756">
    <property type="entry name" value="zf-C2H2_2"/>
    <property type="match status" value="1"/>
</dbReference>
<feature type="domain" description="C2H2-type" evidence="2">
    <location>
        <begin position="16"/>
        <end position="38"/>
    </location>
</feature>
<dbReference type="SMART" id="SM00355">
    <property type="entry name" value="ZnF_C2H2"/>
    <property type="match status" value="3"/>
</dbReference>
<name>A0A9Q9AXH9_9PEZI</name>
<keyword evidence="4" id="KW-1185">Reference proteome</keyword>
<dbReference type="InterPro" id="IPR041661">
    <property type="entry name" value="ZN622/Rei1/Reh1_Znf-C2H2"/>
</dbReference>
<feature type="compositionally biased region" description="Low complexity" evidence="1">
    <location>
        <begin position="289"/>
        <end position="299"/>
    </location>
</feature>
<evidence type="ECO:0000256" key="1">
    <source>
        <dbReference type="SAM" id="MobiDB-lite"/>
    </source>
</evidence>
<feature type="region of interest" description="Disordered" evidence="1">
    <location>
        <begin position="83"/>
        <end position="122"/>
    </location>
</feature>